<reference evidence="9 10" key="1">
    <citation type="submission" date="2020-02" db="EMBL/GenBank/DDBJ databases">
        <authorList>
            <person name="Gao J."/>
            <person name="Sun J."/>
        </authorList>
    </citation>
    <scope>NUCLEOTIDE SEQUENCE [LARGE SCALE GENOMIC DNA]</scope>
    <source>
        <strain evidence="9 10">7124</strain>
    </source>
</reference>
<evidence type="ECO:0000256" key="5">
    <source>
        <dbReference type="ARBA" id="ARBA00023295"/>
    </source>
</evidence>
<organism evidence="9 10">
    <name type="scientific">Paenibacillus apii</name>
    <dbReference type="NCBI Taxonomy" id="1850370"/>
    <lineage>
        <taxon>Bacteria</taxon>
        <taxon>Bacillati</taxon>
        <taxon>Bacillota</taxon>
        <taxon>Bacilli</taxon>
        <taxon>Bacillales</taxon>
        <taxon>Paenibacillaceae</taxon>
        <taxon>Paenibacillus</taxon>
    </lineage>
</organism>
<feature type="domain" description="Glycosyl hydrolase family 36 N-terminal" evidence="8">
    <location>
        <begin position="29"/>
        <end position="287"/>
    </location>
</feature>
<evidence type="ECO:0000259" key="7">
    <source>
        <dbReference type="Pfam" id="PF16874"/>
    </source>
</evidence>
<dbReference type="InterPro" id="IPR013785">
    <property type="entry name" value="Aldolase_TIM"/>
</dbReference>
<dbReference type="InterPro" id="IPR031705">
    <property type="entry name" value="Glyco_hydro_36_C"/>
</dbReference>
<dbReference type="EMBL" id="JAAKGU010000004">
    <property type="protein sequence ID" value="NGM82888.1"/>
    <property type="molecule type" value="Genomic_DNA"/>
</dbReference>
<dbReference type="PANTHER" id="PTHR43053:SF3">
    <property type="entry name" value="ALPHA-GALACTOSIDASE C-RELATED"/>
    <property type="match status" value="1"/>
</dbReference>
<dbReference type="InterPro" id="IPR031704">
    <property type="entry name" value="Glyco_hydro_36_N"/>
</dbReference>
<comment type="similarity">
    <text evidence="2">Belongs to the glycosyl hydrolase 36 family.</text>
</comment>
<protein>
    <recommendedName>
        <fullName evidence="3">alpha-galactosidase</fullName>
        <ecNumber evidence="3">3.2.1.22</ecNumber>
    </recommendedName>
</protein>
<dbReference type="Pfam" id="PF16874">
    <property type="entry name" value="Glyco_hydro_36C"/>
    <property type="match status" value="1"/>
</dbReference>
<evidence type="ECO:0000313" key="9">
    <source>
        <dbReference type="EMBL" id="NGM82888.1"/>
    </source>
</evidence>
<name>A0A6M1PKJ5_9BACL</name>
<keyword evidence="5" id="KW-0326">Glycosidase</keyword>
<proteinExistence type="inferred from homology"/>
<feature type="compositionally biased region" description="Gly residues" evidence="6">
    <location>
        <begin position="732"/>
        <end position="763"/>
    </location>
</feature>
<dbReference type="Pfam" id="PF16875">
    <property type="entry name" value="Glyco_hydro_36N"/>
    <property type="match status" value="1"/>
</dbReference>
<evidence type="ECO:0000256" key="6">
    <source>
        <dbReference type="SAM" id="MobiDB-lite"/>
    </source>
</evidence>
<evidence type="ECO:0000256" key="2">
    <source>
        <dbReference type="ARBA" id="ARBA00006202"/>
    </source>
</evidence>
<dbReference type="PROSITE" id="PS00512">
    <property type="entry name" value="ALPHA_GALACTOSIDASE"/>
    <property type="match status" value="1"/>
</dbReference>
<dbReference type="Gene3D" id="2.60.40.1180">
    <property type="entry name" value="Golgi alpha-mannosidase II"/>
    <property type="match status" value="1"/>
</dbReference>
<dbReference type="FunFam" id="3.20.20.70:FF:000118">
    <property type="entry name" value="Alpha-galactosidase"/>
    <property type="match status" value="1"/>
</dbReference>
<dbReference type="Proteomes" id="UP000480151">
    <property type="component" value="Unassembled WGS sequence"/>
</dbReference>
<dbReference type="PANTHER" id="PTHR43053">
    <property type="entry name" value="GLYCOSIDASE FAMILY 31"/>
    <property type="match status" value="1"/>
</dbReference>
<sequence>MSIYYDETLRVFHLQTPGSSYVLQIIQDGHLSHRYWGARVEAFGDSNPAVYMDRPLSANPYPHGKGSGFSLDTQPREYPGYGTSDFREPAFQFECEDGSTVVDLRYSGHRIFPGKPALEGLPATYAESDDEAETLELELRDNVTGLRALLRYTVFARHDAIARSVRFINDGRGRLKLLRAISASVDFGDADFRMLQLSGGWSNERNALVRPLCKGLQSVESKRGASSAQHNPFLALLRDGAGELFGEVYGFSLVYSGNFYAGAEVDQYDTTRVVIGINPFEFSWLLEPGESFQTPEAVLVYSSGGLDGMSGIYHRLYRSRLARGKYRDKERPVLINNWEATYFDFDADKIEQIAVKAAELGIELLVLDDGWFGRRDDDTSSLGDWFVHEAKLPNGLGDLAERVKAKGLEFGLWFEPEMVNPDSELYREHPDWAIHVPGRPSSTSRNQLVLDFSREEVCAAIVEMLSGVLRSAPISYVKWDMNRNMTEIGSAALPPERQRETAHRYILGLYRVLEELTAAFPDVLFESCASGGGRFDPGMLYYMPQTWTSDNTDAVSRLKIQYGTSIVYPASSMGAHVSSVPNHQTGRVTPLEIRGHAALSGVFGYELDLTALTPEEEELMKEQVALYKRIRRTVQFGDFHRLLSPFEGNEAAWIFVSEDGKEAAAFYYKILARPNSALRTLRLRGLDPRARYRVYGAEPAGAGALADWTSGDEGGTARYSGGAAGREEGGTERYGGGAAGRGEGGTARYGGGAAGRGEGGTARYGGEEAAGNEAARVIGGDELMNIGLRVPAKLLKGDFKSHLWWLERVE</sequence>
<dbReference type="Pfam" id="PF02065">
    <property type="entry name" value="Melibiase"/>
    <property type="match status" value="1"/>
</dbReference>
<dbReference type="RefSeq" id="WP_165097733.1">
    <property type="nucleotide sequence ID" value="NZ_JAAKGU010000004.1"/>
</dbReference>
<dbReference type="Gene3D" id="2.70.98.60">
    <property type="entry name" value="alpha-galactosidase from lactobacil brevis"/>
    <property type="match status" value="1"/>
</dbReference>
<dbReference type="EC" id="3.2.1.22" evidence="3"/>
<evidence type="ECO:0000256" key="4">
    <source>
        <dbReference type="ARBA" id="ARBA00022801"/>
    </source>
</evidence>
<dbReference type="AlphaFoldDB" id="A0A6M1PKJ5"/>
<keyword evidence="10" id="KW-1185">Reference proteome</keyword>
<accession>A0A6M1PKJ5</accession>
<dbReference type="Gene3D" id="3.20.20.70">
    <property type="entry name" value="Aldolase class I"/>
    <property type="match status" value="1"/>
</dbReference>
<dbReference type="InterPro" id="IPR013780">
    <property type="entry name" value="Glyco_hydro_b"/>
</dbReference>
<feature type="region of interest" description="Disordered" evidence="6">
    <location>
        <begin position="717"/>
        <end position="770"/>
    </location>
</feature>
<dbReference type="PRINTS" id="PR00743">
    <property type="entry name" value="GLHYDRLASE36"/>
</dbReference>
<dbReference type="CDD" id="cd14791">
    <property type="entry name" value="GH36"/>
    <property type="match status" value="1"/>
</dbReference>
<dbReference type="InterPro" id="IPR017853">
    <property type="entry name" value="GH"/>
</dbReference>
<keyword evidence="4" id="KW-0378">Hydrolase</keyword>
<evidence type="ECO:0000313" key="10">
    <source>
        <dbReference type="Proteomes" id="UP000480151"/>
    </source>
</evidence>
<feature type="domain" description="Glycosyl hydrolase family 36 C-terminal" evidence="7">
    <location>
        <begin position="650"/>
        <end position="806"/>
    </location>
</feature>
<dbReference type="InterPro" id="IPR038417">
    <property type="entry name" value="Alpga-gal_N_sf"/>
</dbReference>
<gene>
    <name evidence="9" type="ORF">G5B47_10730</name>
</gene>
<dbReference type="SUPFAM" id="SSF51445">
    <property type="entry name" value="(Trans)glycosidases"/>
    <property type="match status" value="1"/>
</dbReference>
<dbReference type="InterPro" id="IPR050985">
    <property type="entry name" value="Alpha-glycosidase_related"/>
</dbReference>
<comment type="catalytic activity">
    <reaction evidence="1">
        <text>Hydrolysis of terminal, non-reducing alpha-D-galactose residues in alpha-D-galactosides, including galactose oligosaccharides, galactomannans and galactolipids.</text>
        <dbReference type="EC" id="3.2.1.22"/>
    </reaction>
</comment>
<dbReference type="GO" id="GO:0016052">
    <property type="term" value="P:carbohydrate catabolic process"/>
    <property type="evidence" value="ECO:0007669"/>
    <property type="project" value="InterPro"/>
</dbReference>
<evidence type="ECO:0000256" key="3">
    <source>
        <dbReference type="ARBA" id="ARBA00012755"/>
    </source>
</evidence>
<evidence type="ECO:0000259" key="8">
    <source>
        <dbReference type="Pfam" id="PF16875"/>
    </source>
</evidence>
<dbReference type="GO" id="GO:0004557">
    <property type="term" value="F:alpha-galactosidase activity"/>
    <property type="evidence" value="ECO:0007669"/>
    <property type="project" value="UniProtKB-EC"/>
</dbReference>
<dbReference type="InterPro" id="IPR000111">
    <property type="entry name" value="Glyco_hydro_27/36_CS"/>
</dbReference>
<comment type="caution">
    <text evidence="9">The sequence shown here is derived from an EMBL/GenBank/DDBJ whole genome shotgun (WGS) entry which is preliminary data.</text>
</comment>
<evidence type="ECO:0000256" key="1">
    <source>
        <dbReference type="ARBA" id="ARBA00001255"/>
    </source>
</evidence>
<dbReference type="InterPro" id="IPR002252">
    <property type="entry name" value="Glyco_hydro_36"/>
</dbReference>